<dbReference type="InterPro" id="IPR011032">
    <property type="entry name" value="GroES-like_sf"/>
</dbReference>
<organism evidence="2 3">
    <name type="scientific">Nonomuraea purpurea</name>
    <dbReference type="NCBI Taxonomy" id="1849276"/>
    <lineage>
        <taxon>Bacteria</taxon>
        <taxon>Bacillati</taxon>
        <taxon>Actinomycetota</taxon>
        <taxon>Actinomycetes</taxon>
        <taxon>Streptosporangiales</taxon>
        <taxon>Streptosporangiaceae</taxon>
        <taxon>Nonomuraea</taxon>
    </lineage>
</organism>
<dbReference type="Proteomes" id="UP001595851">
    <property type="component" value="Unassembled WGS sequence"/>
</dbReference>
<dbReference type="InterPro" id="IPR020843">
    <property type="entry name" value="ER"/>
</dbReference>
<comment type="caution">
    <text evidence="2">The sequence shown here is derived from an EMBL/GenBank/DDBJ whole genome shotgun (WGS) entry which is preliminary data.</text>
</comment>
<dbReference type="SMART" id="SM00829">
    <property type="entry name" value="PKS_ER"/>
    <property type="match status" value="1"/>
</dbReference>
<dbReference type="PANTHER" id="PTHR11695">
    <property type="entry name" value="ALCOHOL DEHYDROGENASE RELATED"/>
    <property type="match status" value="1"/>
</dbReference>
<dbReference type="Pfam" id="PF13602">
    <property type="entry name" value="ADH_zinc_N_2"/>
    <property type="match status" value="1"/>
</dbReference>
<protein>
    <submittedName>
        <fullName evidence="2">NADP-dependent oxidoreductase</fullName>
        <ecNumber evidence="2">1.-.-.-</ecNumber>
    </submittedName>
</protein>
<dbReference type="InterPro" id="IPR050700">
    <property type="entry name" value="YIM1/Zinc_Alcohol_DH_Fams"/>
</dbReference>
<dbReference type="GO" id="GO:0016491">
    <property type="term" value="F:oxidoreductase activity"/>
    <property type="evidence" value="ECO:0007669"/>
    <property type="project" value="UniProtKB-KW"/>
</dbReference>
<evidence type="ECO:0000313" key="2">
    <source>
        <dbReference type="EMBL" id="MFC4007667.1"/>
    </source>
</evidence>
<name>A0ABV8G0Z1_9ACTN</name>
<keyword evidence="2" id="KW-0560">Oxidoreductase</keyword>
<dbReference type="CDD" id="cd05289">
    <property type="entry name" value="MDR_like_2"/>
    <property type="match status" value="1"/>
</dbReference>
<dbReference type="Gene3D" id="3.40.50.720">
    <property type="entry name" value="NAD(P)-binding Rossmann-like Domain"/>
    <property type="match status" value="1"/>
</dbReference>
<accession>A0ABV8G0Z1</accession>
<evidence type="ECO:0000313" key="3">
    <source>
        <dbReference type="Proteomes" id="UP001595851"/>
    </source>
</evidence>
<feature type="domain" description="Enoyl reductase (ER)" evidence="1">
    <location>
        <begin position="10"/>
        <end position="310"/>
    </location>
</feature>
<dbReference type="PANTHER" id="PTHR11695:SF294">
    <property type="entry name" value="RETICULON-4-INTERACTING PROTEIN 1, MITOCHONDRIAL"/>
    <property type="match status" value="1"/>
</dbReference>
<gene>
    <name evidence="2" type="ORF">ACFOY2_10555</name>
</gene>
<dbReference type="InterPro" id="IPR036291">
    <property type="entry name" value="NAD(P)-bd_dom_sf"/>
</dbReference>
<dbReference type="InterPro" id="IPR013154">
    <property type="entry name" value="ADH-like_N"/>
</dbReference>
<dbReference type="SUPFAM" id="SSF51735">
    <property type="entry name" value="NAD(P)-binding Rossmann-fold domains"/>
    <property type="match status" value="1"/>
</dbReference>
<reference evidence="3" key="1">
    <citation type="journal article" date="2019" name="Int. J. Syst. Evol. Microbiol.">
        <title>The Global Catalogue of Microorganisms (GCM) 10K type strain sequencing project: providing services to taxonomists for standard genome sequencing and annotation.</title>
        <authorList>
            <consortium name="The Broad Institute Genomics Platform"/>
            <consortium name="The Broad Institute Genome Sequencing Center for Infectious Disease"/>
            <person name="Wu L."/>
            <person name="Ma J."/>
        </authorList>
    </citation>
    <scope>NUCLEOTIDE SEQUENCE [LARGE SCALE GENOMIC DNA]</scope>
    <source>
        <strain evidence="3">TBRC 1276</strain>
    </source>
</reference>
<dbReference type="EC" id="1.-.-.-" evidence="2"/>
<dbReference type="EMBL" id="JBHSBI010000004">
    <property type="protein sequence ID" value="MFC4007667.1"/>
    <property type="molecule type" value="Genomic_DNA"/>
</dbReference>
<sequence>MRAIAISGFGADPELIEAPRPEPRPGELLVRLRAAAYNPIDSKIASGAMRLSPSFPLIMGQDGAGVVAAIGPEVTGFRPGEEVYGRFTHPDRGLGAYAEYGVVAQDGPVARMPKGMTFDQAAAVPTATVTALDLIEAARPQDGQTVLIVGATGGVGQSAVQLAALRGARVIATAARDAADLMRELGAGEIVERAKGSVTDQVHAAHPEGVDVVLDLVTPPDAIDAMADLLRPGGVICSAIHALDPQALAARSLRGVNVVNHVTRPILTTLADTIDSGALRVIVESLVPLERAPAALRDLTRGGARGKTVFTI</sequence>
<keyword evidence="3" id="KW-1185">Reference proteome</keyword>
<dbReference type="SUPFAM" id="SSF50129">
    <property type="entry name" value="GroES-like"/>
    <property type="match status" value="1"/>
</dbReference>
<proteinExistence type="predicted"/>
<dbReference type="Gene3D" id="3.90.180.10">
    <property type="entry name" value="Medium-chain alcohol dehydrogenases, catalytic domain"/>
    <property type="match status" value="1"/>
</dbReference>
<dbReference type="Pfam" id="PF08240">
    <property type="entry name" value="ADH_N"/>
    <property type="match status" value="1"/>
</dbReference>
<dbReference type="RefSeq" id="WP_379527770.1">
    <property type="nucleotide sequence ID" value="NZ_JBHSBI010000004.1"/>
</dbReference>
<evidence type="ECO:0000259" key="1">
    <source>
        <dbReference type="SMART" id="SM00829"/>
    </source>
</evidence>